<dbReference type="Pfam" id="PF00550">
    <property type="entry name" value="PP-binding"/>
    <property type="match status" value="1"/>
</dbReference>
<accession>A0A9W6NU87</accession>
<evidence type="ECO:0000313" key="3">
    <source>
        <dbReference type="Proteomes" id="UP001143463"/>
    </source>
</evidence>
<feature type="domain" description="Carrier" evidence="1">
    <location>
        <begin position="9"/>
        <end position="88"/>
    </location>
</feature>
<evidence type="ECO:0000259" key="1">
    <source>
        <dbReference type="PROSITE" id="PS50075"/>
    </source>
</evidence>
<reference evidence="2" key="2">
    <citation type="submission" date="2023-01" db="EMBL/GenBank/DDBJ databases">
        <authorList>
            <person name="Sun Q."/>
            <person name="Evtushenko L."/>
        </authorList>
    </citation>
    <scope>NUCLEOTIDE SEQUENCE</scope>
    <source>
        <strain evidence="2">VKM Ac-1069</strain>
    </source>
</reference>
<comment type="caution">
    <text evidence="2">The sequence shown here is derived from an EMBL/GenBank/DDBJ whole genome shotgun (WGS) entry which is preliminary data.</text>
</comment>
<reference evidence="2" key="1">
    <citation type="journal article" date="2014" name="Int. J. Syst. Evol. Microbiol.">
        <title>Complete genome sequence of Corynebacterium casei LMG S-19264T (=DSM 44701T), isolated from a smear-ripened cheese.</title>
        <authorList>
            <consortium name="US DOE Joint Genome Institute (JGI-PGF)"/>
            <person name="Walter F."/>
            <person name="Albersmeier A."/>
            <person name="Kalinowski J."/>
            <person name="Ruckert C."/>
        </authorList>
    </citation>
    <scope>NUCLEOTIDE SEQUENCE</scope>
    <source>
        <strain evidence="2">VKM Ac-1069</strain>
    </source>
</reference>
<dbReference type="AlphaFoldDB" id="A0A9W6NU87"/>
<dbReference type="RefSeq" id="WP_051736644.1">
    <property type="nucleotide sequence ID" value="NZ_BAAAUZ010000013.1"/>
</dbReference>
<dbReference type="InterPro" id="IPR009081">
    <property type="entry name" value="PP-bd_ACP"/>
</dbReference>
<gene>
    <name evidence="2" type="ORF">GCM10017577_06640</name>
</gene>
<dbReference type="Proteomes" id="UP001143463">
    <property type="component" value="Unassembled WGS sequence"/>
</dbReference>
<sequence>MTDPTALTTLTEDRARALVVDVLRGIAPGPELDGLRPEDDLRETLGLDSLDFRNLVVGVSERAGRRIEEDDYEGLADLAGWIRLLAGP</sequence>
<dbReference type="SUPFAM" id="SSF47336">
    <property type="entry name" value="ACP-like"/>
    <property type="match status" value="1"/>
</dbReference>
<dbReference type="InterPro" id="IPR036736">
    <property type="entry name" value="ACP-like_sf"/>
</dbReference>
<dbReference type="EMBL" id="BSFQ01000002">
    <property type="protein sequence ID" value="GLL09524.1"/>
    <property type="molecule type" value="Genomic_DNA"/>
</dbReference>
<organism evidence="2 3">
    <name type="scientific">Pseudonocardia halophobica</name>
    <dbReference type="NCBI Taxonomy" id="29401"/>
    <lineage>
        <taxon>Bacteria</taxon>
        <taxon>Bacillati</taxon>
        <taxon>Actinomycetota</taxon>
        <taxon>Actinomycetes</taxon>
        <taxon>Pseudonocardiales</taxon>
        <taxon>Pseudonocardiaceae</taxon>
        <taxon>Pseudonocardia</taxon>
    </lineage>
</organism>
<dbReference type="PROSITE" id="PS50075">
    <property type="entry name" value="CARRIER"/>
    <property type="match status" value="1"/>
</dbReference>
<protein>
    <recommendedName>
        <fullName evidence="1">Carrier domain-containing protein</fullName>
    </recommendedName>
</protein>
<proteinExistence type="predicted"/>
<evidence type="ECO:0000313" key="2">
    <source>
        <dbReference type="EMBL" id="GLL09524.1"/>
    </source>
</evidence>
<dbReference type="Gene3D" id="1.10.1200.10">
    <property type="entry name" value="ACP-like"/>
    <property type="match status" value="1"/>
</dbReference>
<name>A0A9W6NU87_9PSEU</name>
<keyword evidence="3" id="KW-1185">Reference proteome</keyword>